<dbReference type="SUPFAM" id="SSF47616">
    <property type="entry name" value="GST C-terminal domain-like"/>
    <property type="match status" value="1"/>
</dbReference>
<dbReference type="EMBL" id="MCFA01000246">
    <property type="protein sequence ID" value="ORX96844.1"/>
    <property type="molecule type" value="Genomic_DNA"/>
</dbReference>
<dbReference type="Gene3D" id="1.20.1050.10">
    <property type="match status" value="1"/>
</dbReference>
<feature type="site" description="Lowers pKa of active site Cys" evidence="3">
    <location>
        <position position="283"/>
    </location>
</feature>
<dbReference type="Gene3D" id="3.40.30.10">
    <property type="entry name" value="Glutaredoxin"/>
    <property type="match status" value="1"/>
</dbReference>
<feature type="domain" description="GST N-terminal" evidence="4">
    <location>
        <begin position="38"/>
        <end position="138"/>
    </location>
</feature>
<feature type="binding site" evidence="2">
    <location>
        <position position="73"/>
    </location>
    <ligand>
        <name>glutathione</name>
        <dbReference type="ChEBI" id="CHEBI:57925"/>
    </ligand>
</feature>
<sequence length="336" mass="38161">MATEIHKAGTDDGWHGVIEEGGQFPPEKDRYHLYIGLFCPFAHRANLVRHIKQLTDIISLSVVKPYPKGEDGWRFPASNDEYPNATIDHLFNSHFLHEIYFKADKDYRGNYSVPVLWDKKTNTIVNNESAEILRFLPTAFTSILPPSIASIDLYPASLRPQIDALTPFFQTSINLGVYRAGFARTQSDYSSACISLFAALNKVEALLAKNGGPYVLGKQMTELDLRLYATIVRFDTVYHQHFKTNLGMVRWDYPVLGNWLKGLYWRVGGFKETTDFKHIKENYTKSHGDINPLAITPLGPYPDIEEGYEEDWSKLRVGEISHPAVLEAMSKMQLGV</sequence>
<dbReference type="InterPro" id="IPR016639">
    <property type="entry name" value="GST_Omega/GSH"/>
</dbReference>
<dbReference type="Proteomes" id="UP000193144">
    <property type="component" value="Unassembled WGS sequence"/>
</dbReference>
<dbReference type="InterPro" id="IPR047047">
    <property type="entry name" value="GST_Omega-like_C"/>
</dbReference>
<dbReference type="GO" id="GO:0005737">
    <property type="term" value="C:cytoplasm"/>
    <property type="evidence" value="ECO:0007669"/>
    <property type="project" value="TreeGrafter"/>
</dbReference>
<dbReference type="STRING" id="1231657.A0A1Y1YGS3"/>
<feature type="binding site" evidence="2">
    <location>
        <begin position="128"/>
        <end position="129"/>
    </location>
    <ligand>
        <name>glutathione</name>
        <dbReference type="ChEBI" id="CHEBI:57925"/>
    </ligand>
</feature>
<proteinExistence type="predicted"/>
<evidence type="ECO:0000256" key="1">
    <source>
        <dbReference type="PIRSR" id="PIRSR015753-1"/>
    </source>
</evidence>
<dbReference type="FunFam" id="3.40.30.10:FF:000475">
    <property type="entry name" value="Cell wall organization protein/glutathione transferase (Gto3), putative"/>
    <property type="match status" value="1"/>
</dbReference>
<dbReference type="SUPFAM" id="SSF52833">
    <property type="entry name" value="Thioredoxin-like"/>
    <property type="match status" value="1"/>
</dbReference>
<evidence type="ECO:0000313" key="5">
    <source>
        <dbReference type="EMBL" id="ORX96844.1"/>
    </source>
</evidence>
<dbReference type="PIRSF" id="PIRSF015753">
    <property type="entry name" value="GST"/>
    <property type="match status" value="1"/>
</dbReference>
<dbReference type="Pfam" id="PF13409">
    <property type="entry name" value="GST_N_2"/>
    <property type="match status" value="1"/>
</dbReference>
<dbReference type="Pfam" id="PF13410">
    <property type="entry name" value="GST_C_2"/>
    <property type="match status" value="1"/>
</dbReference>
<evidence type="ECO:0000259" key="4">
    <source>
        <dbReference type="Pfam" id="PF13409"/>
    </source>
</evidence>
<protein>
    <submittedName>
        <fullName evidence="5">Glutathione S-transferase</fullName>
    </submittedName>
</protein>
<feature type="site" description="Lowers pKa of active site Cys" evidence="3">
    <location>
        <position position="238"/>
    </location>
</feature>
<dbReference type="AlphaFoldDB" id="A0A1Y1YGS3"/>
<evidence type="ECO:0000256" key="2">
    <source>
        <dbReference type="PIRSR" id="PIRSR015753-2"/>
    </source>
</evidence>
<evidence type="ECO:0000313" key="6">
    <source>
        <dbReference type="Proteomes" id="UP000193144"/>
    </source>
</evidence>
<dbReference type="PANTHER" id="PTHR32419">
    <property type="entry name" value="GLUTATHIONYL-HYDROQUINONE REDUCTASE"/>
    <property type="match status" value="1"/>
</dbReference>
<comment type="caution">
    <text evidence="5">The sequence shown here is derived from an EMBL/GenBank/DDBJ whole genome shotgun (WGS) entry which is preliminary data.</text>
</comment>
<feature type="active site" description="Nucleophile" evidence="1">
    <location>
        <position position="39"/>
    </location>
</feature>
<evidence type="ECO:0000256" key="3">
    <source>
        <dbReference type="PIRSR" id="PIRSR015753-3"/>
    </source>
</evidence>
<gene>
    <name evidence="5" type="ORF">BCR34DRAFT_497383</name>
</gene>
<dbReference type="SFLD" id="SFLDG01206">
    <property type="entry name" value="Xi.1"/>
    <property type="match status" value="1"/>
</dbReference>
<dbReference type="CDD" id="cd03190">
    <property type="entry name" value="GST_C_Omega_like"/>
    <property type="match status" value="1"/>
</dbReference>
<dbReference type="InterPro" id="IPR036249">
    <property type="entry name" value="Thioredoxin-like_sf"/>
</dbReference>
<dbReference type="SFLD" id="SFLDS00019">
    <property type="entry name" value="Glutathione_Transferase_(cytos"/>
    <property type="match status" value="1"/>
</dbReference>
<dbReference type="PANTHER" id="PTHR32419:SF23">
    <property type="entry name" value="GLUTATHIONE S-TRANSFERASE (EUROFUNG)"/>
    <property type="match status" value="1"/>
</dbReference>
<name>A0A1Y1YGS3_9PLEO</name>
<dbReference type="InterPro" id="IPR004045">
    <property type="entry name" value="Glutathione_S-Trfase_N"/>
</dbReference>
<feature type="active site" description="Proton donor/acceptor" evidence="1">
    <location>
        <position position="178"/>
    </location>
</feature>
<keyword evidence="6" id="KW-1185">Reference proteome</keyword>
<dbReference type="OrthoDB" id="2309723at2759"/>
<dbReference type="InterPro" id="IPR040079">
    <property type="entry name" value="Glutathione_S-Trfase"/>
</dbReference>
<keyword evidence="5" id="KW-0808">Transferase</keyword>
<dbReference type="SFLD" id="SFLDG01148">
    <property type="entry name" value="Xi_(cytGST)"/>
    <property type="match status" value="1"/>
</dbReference>
<dbReference type="GO" id="GO:0004364">
    <property type="term" value="F:glutathione transferase activity"/>
    <property type="evidence" value="ECO:0007669"/>
    <property type="project" value="InterPro"/>
</dbReference>
<organism evidence="5 6">
    <name type="scientific">Clohesyomyces aquaticus</name>
    <dbReference type="NCBI Taxonomy" id="1231657"/>
    <lineage>
        <taxon>Eukaryota</taxon>
        <taxon>Fungi</taxon>
        <taxon>Dikarya</taxon>
        <taxon>Ascomycota</taxon>
        <taxon>Pezizomycotina</taxon>
        <taxon>Dothideomycetes</taxon>
        <taxon>Pleosporomycetidae</taxon>
        <taxon>Pleosporales</taxon>
        <taxon>Lindgomycetaceae</taxon>
        <taxon>Clohesyomyces</taxon>
    </lineage>
</organism>
<accession>A0A1Y1YGS3</accession>
<reference evidence="5 6" key="1">
    <citation type="submission" date="2016-07" db="EMBL/GenBank/DDBJ databases">
        <title>Pervasive Adenine N6-methylation of Active Genes in Fungi.</title>
        <authorList>
            <consortium name="DOE Joint Genome Institute"/>
            <person name="Mondo S.J."/>
            <person name="Dannebaum R.O."/>
            <person name="Kuo R.C."/>
            <person name="Labutti K."/>
            <person name="Haridas S."/>
            <person name="Kuo A."/>
            <person name="Salamov A."/>
            <person name="Ahrendt S.R."/>
            <person name="Lipzen A."/>
            <person name="Sullivan W."/>
            <person name="Andreopoulos W.B."/>
            <person name="Clum A."/>
            <person name="Lindquist E."/>
            <person name="Daum C."/>
            <person name="Ramamoorthy G.K."/>
            <person name="Gryganskyi A."/>
            <person name="Culley D."/>
            <person name="Magnuson J.K."/>
            <person name="James T.Y."/>
            <person name="O'Malley M.A."/>
            <person name="Stajich J.E."/>
            <person name="Spatafora J.W."/>
            <person name="Visel A."/>
            <person name="Grigoriev I.V."/>
        </authorList>
    </citation>
    <scope>NUCLEOTIDE SEQUENCE [LARGE SCALE GENOMIC DNA]</scope>
    <source>
        <strain evidence="5 6">CBS 115471</strain>
    </source>
</reference>
<dbReference type="InterPro" id="IPR036282">
    <property type="entry name" value="Glutathione-S-Trfase_C_sf"/>
</dbReference>